<reference evidence="2" key="1">
    <citation type="submission" date="2018-06" db="EMBL/GenBank/DDBJ databases">
        <authorList>
            <person name="Khan S.A."/>
        </authorList>
    </citation>
    <scope>NUCLEOTIDE SEQUENCE [LARGE SCALE GENOMIC DNA]</scope>
    <source>
        <strain evidence="2">DB-1506</strain>
    </source>
</reference>
<dbReference type="Proteomes" id="UP000249065">
    <property type="component" value="Unassembled WGS sequence"/>
</dbReference>
<keyword evidence="2" id="KW-1185">Reference proteome</keyword>
<evidence type="ECO:0000313" key="1">
    <source>
        <dbReference type="EMBL" id="RAI56120.1"/>
    </source>
</evidence>
<organism evidence="1 2">
    <name type="scientific">Roseicella frigidaeris</name>
    <dbReference type="NCBI Taxonomy" id="2230885"/>
    <lineage>
        <taxon>Bacteria</taxon>
        <taxon>Pseudomonadati</taxon>
        <taxon>Pseudomonadota</taxon>
        <taxon>Alphaproteobacteria</taxon>
        <taxon>Acetobacterales</taxon>
        <taxon>Roseomonadaceae</taxon>
        <taxon>Roseicella</taxon>
    </lineage>
</organism>
<name>A0A327LZR2_9PROT</name>
<gene>
    <name evidence="1" type="ORF">DOO78_22455</name>
</gene>
<dbReference type="AlphaFoldDB" id="A0A327LZR2"/>
<comment type="caution">
    <text evidence="1">The sequence shown here is derived from an EMBL/GenBank/DDBJ whole genome shotgun (WGS) entry which is preliminary data.</text>
</comment>
<proteinExistence type="predicted"/>
<accession>A0A327LZR2</accession>
<evidence type="ECO:0000313" key="2">
    <source>
        <dbReference type="Proteomes" id="UP000249065"/>
    </source>
</evidence>
<protein>
    <submittedName>
        <fullName evidence="1">Uncharacterized protein</fullName>
    </submittedName>
</protein>
<sequence length="62" mass="7027">MVVCLAAAPAQCREERPILAALSMMACATQGQMVAARWLSEHPAFTLSRWRCELNRPRQERI</sequence>
<dbReference type="EMBL" id="QLIX01000026">
    <property type="protein sequence ID" value="RAI56120.1"/>
    <property type="molecule type" value="Genomic_DNA"/>
</dbReference>